<sequence>MKKLLLLFSFLCLASSGFGQKILTGRILDGDTQQPIQGVNITVKGGTERATLSDIKGKFSLRTENNSNILVVEIEDYEPLKIKLNTNSQNLTILLTSSNEDSNGLRSVGFHNSKMLPKRKDLPTFYAKVMD</sequence>
<feature type="signal peptide" evidence="1">
    <location>
        <begin position="1"/>
        <end position="19"/>
    </location>
</feature>
<dbReference type="RefSeq" id="WP_283343135.1">
    <property type="nucleotide sequence ID" value="NZ_JASHIF010000002.1"/>
</dbReference>
<dbReference type="Proteomes" id="UP001236507">
    <property type="component" value="Unassembled WGS sequence"/>
</dbReference>
<keyword evidence="3" id="KW-1185">Reference proteome</keyword>
<accession>A0ABT6Y2P4</accession>
<name>A0ABT6Y2P4_9BACT</name>
<dbReference type="EMBL" id="JASHIF010000002">
    <property type="protein sequence ID" value="MDI9857843.1"/>
    <property type="molecule type" value="Genomic_DNA"/>
</dbReference>
<organism evidence="2 3">
    <name type="scientific">Flectobacillus roseus</name>
    <dbReference type="NCBI Taxonomy" id="502259"/>
    <lineage>
        <taxon>Bacteria</taxon>
        <taxon>Pseudomonadati</taxon>
        <taxon>Bacteroidota</taxon>
        <taxon>Cytophagia</taxon>
        <taxon>Cytophagales</taxon>
        <taxon>Flectobacillaceae</taxon>
        <taxon>Flectobacillus</taxon>
    </lineage>
</organism>
<dbReference type="Gene3D" id="2.60.40.1120">
    <property type="entry name" value="Carboxypeptidase-like, regulatory domain"/>
    <property type="match status" value="1"/>
</dbReference>
<feature type="chain" id="PRO_5046587397" evidence="1">
    <location>
        <begin position="20"/>
        <end position="131"/>
    </location>
</feature>
<reference evidence="2 3" key="1">
    <citation type="submission" date="2023-05" db="EMBL/GenBank/DDBJ databases">
        <title>Novel species of genus Flectobacillus isolated from stream in China.</title>
        <authorList>
            <person name="Lu H."/>
        </authorList>
    </citation>
    <scope>NUCLEOTIDE SEQUENCE [LARGE SCALE GENOMIC DNA]</scope>
    <source>
        <strain evidence="2 3">KCTC 42575</strain>
    </source>
</reference>
<gene>
    <name evidence="2" type="ORF">QM524_01355</name>
</gene>
<protein>
    <submittedName>
        <fullName evidence="2">Carboxypeptidase-like regulatory domain-containing protein</fullName>
    </submittedName>
</protein>
<comment type="caution">
    <text evidence="2">The sequence shown here is derived from an EMBL/GenBank/DDBJ whole genome shotgun (WGS) entry which is preliminary data.</text>
</comment>
<proteinExistence type="predicted"/>
<dbReference type="Pfam" id="PF13715">
    <property type="entry name" value="CarbopepD_reg_2"/>
    <property type="match status" value="1"/>
</dbReference>
<evidence type="ECO:0000313" key="3">
    <source>
        <dbReference type="Proteomes" id="UP001236507"/>
    </source>
</evidence>
<evidence type="ECO:0000313" key="2">
    <source>
        <dbReference type="EMBL" id="MDI9857843.1"/>
    </source>
</evidence>
<dbReference type="InterPro" id="IPR008969">
    <property type="entry name" value="CarboxyPept-like_regulatory"/>
</dbReference>
<evidence type="ECO:0000256" key="1">
    <source>
        <dbReference type="SAM" id="SignalP"/>
    </source>
</evidence>
<keyword evidence="1" id="KW-0732">Signal</keyword>
<dbReference type="SUPFAM" id="SSF49464">
    <property type="entry name" value="Carboxypeptidase regulatory domain-like"/>
    <property type="match status" value="1"/>
</dbReference>